<dbReference type="SMART" id="SM00866">
    <property type="entry name" value="UTRA"/>
    <property type="match status" value="1"/>
</dbReference>
<gene>
    <name evidence="5" type="ORF">EZ242_03380</name>
</gene>
<keyword evidence="2" id="KW-0238">DNA-binding</keyword>
<dbReference type="PROSITE" id="PS50949">
    <property type="entry name" value="HTH_GNTR"/>
    <property type="match status" value="1"/>
</dbReference>
<dbReference type="GO" id="GO:0003700">
    <property type="term" value="F:DNA-binding transcription factor activity"/>
    <property type="evidence" value="ECO:0007669"/>
    <property type="project" value="InterPro"/>
</dbReference>
<dbReference type="InterPro" id="IPR028978">
    <property type="entry name" value="Chorismate_lyase_/UTRA_dom_sf"/>
</dbReference>
<protein>
    <submittedName>
        <fullName evidence="5">GntR family transcriptional regulator</fullName>
    </submittedName>
</protein>
<organism evidence="5 6">
    <name type="scientific">Ramlibacter rhizophilus</name>
    <dbReference type="NCBI Taxonomy" id="1781167"/>
    <lineage>
        <taxon>Bacteria</taxon>
        <taxon>Pseudomonadati</taxon>
        <taxon>Pseudomonadota</taxon>
        <taxon>Betaproteobacteria</taxon>
        <taxon>Burkholderiales</taxon>
        <taxon>Comamonadaceae</taxon>
        <taxon>Ramlibacter</taxon>
    </lineage>
</organism>
<evidence type="ECO:0000256" key="3">
    <source>
        <dbReference type="ARBA" id="ARBA00023163"/>
    </source>
</evidence>
<accession>A0A4Z0C3L1</accession>
<dbReference type="PANTHER" id="PTHR44846">
    <property type="entry name" value="MANNOSYL-D-GLYCERATE TRANSPORT/METABOLISM SYSTEM REPRESSOR MNGR-RELATED"/>
    <property type="match status" value="1"/>
</dbReference>
<evidence type="ECO:0000256" key="1">
    <source>
        <dbReference type="ARBA" id="ARBA00023015"/>
    </source>
</evidence>
<feature type="domain" description="HTH gntR-type" evidence="4">
    <location>
        <begin position="14"/>
        <end position="82"/>
    </location>
</feature>
<evidence type="ECO:0000256" key="2">
    <source>
        <dbReference type="ARBA" id="ARBA00023125"/>
    </source>
</evidence>
<dbReference type="InterPro" id="IPR000524">
    <property type="entry name" value="Tscrpt_reg_HTH_GntR"/>
</dbReference>
<evidence type="ECO:0000313" key="6">
    <source>
        <dbReference type="Proteomes" id="UP000297564"/>
    </source>
</evidence>
<dbReference type="Gene3D" id="1.10.10.10">
    <property type="entry name" value="Winged helix-like DNA-binding domain superfamily/Winged helix DNA-binding domain"/>
    <property type="match status" value="1"/>
</dbReference>
<dbReference type="InterPro" id="IPR036390">
    <property type="entry name" value="WH_DNA-bd_sf"/>
</dbReference>
<dbReference type="Pfam" id="PF07702">
    <property type="entry name" value="UTRA"/>
    <property type="match status" value="1"/>
</dbReference>
<dbReference type="SUPFAM" id="SSF46785">
    <property type="entry name" value="Winged helix' DNA-binding domain"/>
    <property type="match status" value="1"/>
</dbReference>
<dbReference type="InterPro" id="IPR050679">
    <property type="entry name" value="Bact_HTH_transcr_reg"/>
</dbReference>
<dbReference type="OrthoDB" id="8582866at2"/>
<keyword evidence="1" id="KW-0805">Transcription regulation</keyword>
<dbReference type="PRINTS" id="PR00035">
    <property type="entry name" value="HTHGNTR"/>
</dbReference>
<comment type="caution">
    <text evidence="5">The sequence shown here is derived from an EMBL/GenBank/DDBJ whole genome shotgun (WGS) entry which is preliminary data.</text>
</comment>
<evidence type="ECO:0000313" key="5">
    <source>
        <dbReference type="EMBL" id="TFZ04805.1"/>
    </source>
</evidence>
<dbReference type="GO" id="GO:0003677">
    <property type="term" value="F:DNA binding"/>
    <property type="evidence" value="ECO:0007669"/>
    <property type="project" value="UniProtKB-KW"/>
</dbReference>
<name>A0A4Z0C3L1_9BURK</name>
<dbReference type="SMART" id="SM00345">
    <property type="entry name" value="HTH_GNTR"/>
    <property type="match status" value="1"/>
</dbReference>
<dbReference type="InterPro" id="IPR011663">
    <property type="entry name" value="UTRA"/>
</dbReference>
<keyword evidence="6" id="KW-1185">Reference proteome</keyword>
<dbReference type="SUPFAM" id="SSF64288">
    <property type="entry name" value="Chorismate lyase-like"/>
    <property type="match status" value="1"/>
</dbReference>
<proteinExistence type="predicted"/>
<dbReference type="RefSeq" id="WP_135283687.1">
    <property type="nucleotide sequence ID" value="NZ_SMLL01000001.1"/>
</dbReference>
<evidence type="ECO:0000259" key="4">
    <source>
        <dbReference type="PROSITE" id="PS50949"/>
    </source>
</evidence>
<sequence length="265" mass="29348">MPRRPPPLDRHSEVPLYRQLAAQLLARITAGELRPGDRLPSEPELMAEHGVSRVTVRQAIALLARSGKTSAHRGKGTFVAGRVVQHDLDALQGFYQSLRSQGIEPETRLVDWAVDGGALDGVPPHGLDLPVRLRRVYAMEGKPFAVVSAYLPAEAAPLGRPRAEHLTVYEILAQYLGLAVERAEVTIRCGRPPREIGALLGPPRPGMVLLMERQSFAGPRVCEFMQIHILPERYEFRLRVAGEIELARGIHHVPSSRRSTLRSET</sequence>
<keyword evidence="3" id="KW-0804">Transcription</keyword>
<dbReference type="InterPro" id="IPR036388">
    <property type="entry name" value="WH-like_DNA-bd_sf"/>
</dbReference>
<dbReference type="EMBL" id="SMLL01000001">
    <property type="protein sequence ID" value="TFZ04805.1"/>
    <property type="molecule type" value="Genomic_DNA"/>
</dbReference>
<dbReference type="GO" id="GO:0045892">
    <property type="term" value="P:negative regulation of DNA-templated transcription"/>
    <property type="evidence" value="ECO:0007669"/>
    <property type="project" value="TreeGrafter"/>
</dbReference>
<dbReference type="CDD" id="cd07377">
    <property type="entry name" value="WHTH_GntR"/>
    <property type="match status" value="1"/>
</dbReference>
<dbReference type="PANTHER" id="PTHR44846:SF1">
    <property type="entry name" value="MANNOSYL-D-GLYCERATE TRANSPORT_METABOLISM SYSTEM REPRESSOR MNGR-RELATED"/>
    <property type="match status" value="1"/>
</dbReference>
<dbReference type="Pfam" id="PF00392">
    <property type="entry name" value="GntR"/>
    <property type="match status" value="1"/>
</dbReference>
<reference evidence="5 6" key="1">
    <citation type="submission" date="2019-03" db="EMBL/GenBank/DDBJ databases">
        <title>Ramlibacter rhizophilus CCTCC AB2015357, whole genome shotgun sequence.</title>
        <authorList>
            <person name="Zhang X."/>
            <person name="Feng G."/>
            <person name="Zhu H."/>
        </authorList>
    </citation>
    <scope>NUCLEOTIDE SEQUENCE [LARGE SCALE GENOMIC DNA]</scope>
    <source>
        <strain evidence="5 6">CCTCC AB2015357</strain>
    </source>
</reference>
<dbReference type="Proteomes" id="UP000297564">
    <property type="component" value="Unassembled WGS sequence"/>
</dbReference>
<dbReference type="Gene3D" id="3.40.1410.10">
    <property type="entry name" value="Chorismate lyase-like"/>
    <property type="match status" value="1"/>
</dbReference>
<dbReference type="AlphaFoldDB" id="A0A4Z0C3L1"/>